<dbReference type="Proteomes" id="UP001221898">
    <property type="component" value="Unassembled WGS sequence"/>
</dbReference>
<proteinExistence type="predicted"/>
<accession>A0AAD7SIU0</accession>
<sequence>MHGPVHQDSEQKRRPLGQMFLECTYTPTPVRAERPAPVISLCSQAARPSADATCNRAAAHRHAAFKRTRRALATVTSISGVSQTDSGALKLVLRSKDREK</sequence>
<evidence type="ECO:0000313" key="1">
    <source>
        <dbReference type="EMBL" id="KAJ8403083.1"/>
    </source>
</evidence>
<organism evidence="1 2">
    <name type="scientific">Aldrovandia affinis</name>
    <dbReference type="NCBI Taxonomy" id="143900"/>
    <lineage>
        <taxon>Eukaryota</taxon>
        <taxon>Metazoa</taxon>
        <taxon>Chordata</taxon>
        <taxon>Craniata</taxon>
        <taxon>Vertebrata</taxon>
        <taxon>Euteleostomi</taxon>
        <taxon>Actinopterygii</taxon>
        <taxon>Neopterygii</taxon>
        <taxon>Teleostei</taxon>
        <taxon>Notacanthiformes</taxon>
        <taxon>Halosauridae</taxon>
        <taxon>Aldrovandia</taxon>
    </lineage>
</organism>
<reference evidence="1" key="1">
    <citation type="journal article" date="2023" name="Science">
        <title>Genome structures resolve the early diversification of teleost fishes.</title>
        <authorList>
            <person name="Parey E."/>
            <person name="Louis A."/>
            <person name="Montfort J."/>
            <person name="Bouchez O."/>
            <person name="Roques C."/>
            <person name="Iampietro C."/>
            <person name="Lluch J."/>
            <person name="Castinel A."/>
            <person name="Donnadieu C."/>
            <person name="Desvignes T."/>
            <person name="Floi Bucao C."/>
            <person name="Jouanno E."/>
            <person name="Wen M."/>
            <person name="Mejri S."/>
            <person name="Dirks R."/>
            <person name="Jansen H."/>
            <person name="Henkel C."/>
            <person name="Chen W.J."/>
            <person name="Zahm M."/>
            <person name="Cabau C."/>
            <person name="Klopp C."/>
            <person name="Thompson A.W."/>
            <person name="Robinson-Rechavi M."/>
            <person name="Braasch I."/>
            <person name="Lecointre G."/>
            <person name="Bobe J."/>
            <person name="Postlethwait J.H."/>
            <person name="Berthelot C."/>
            <person name="Roest Crollius H."/>
            <person name="Guiguen Y."/>
        </authorList>
    </citation>
    <scope>NUCLEOTIDE SEQUENCE</scope>
    <source>
        <strain evidence="1">NC1722</strain>
    </source>
</reference>
<gene>
    <name evidence="1" type="ORF">AAFF_G00359990</name>
</gene>
<dbReference type="AlphaFoldDB" id="A0AAD7SIU0"/>
<dbReference type="EMBL" id="JAINUG010000060">
    <property type="protein sequence ID" value="KAJ8403083.1"/>
    <property type="molecule type" value="Genomic_DNA"/>
</dbReference>
<keyword evidence="2" id="KW-1185">Reference proteome</keyword>
<name>A0AAD7SIU0_9TELE</name>
<comment type="caution">
    <text evidence="1">The sequence shown here is derived from an EMBL/GenBank/DDBJ whole genome shotgun (WGS) entry which is preliminary data.</text>
</comment>
<evidence type="ECO:0000313" key="2">
    <source>
        <dbReference type="Proteomes" id="UP001221898"/>
    </source>
</evidence>
<protein>
    <submittedName>
        <fullName evidence="1">Uncharacterized protein</fullName>
    </submittedName>
</protein>